<protein>
    <submittedName>
        <fullName evidence="1">Uncharacterized protein</fullName>
    </submittedName>
</protein>
<dbReference type="Proteomes" id="UP000316217">
    <property type="component" value="Unassembled WGS sequence"/>
</dbReference>
<accession>A0A520KPH1</accession>
<evidence type="ECO:0000313" key="1">
    <source>
        <dbReference type="EMBL" id="RZN63271.1"/>
    </source>
</evidence>
<sequence length="123" mass="14420">MVRMRDTEEWKRLKDLANGIYGSAIHGQNDYLYLLSKLMYRAINRIADYEAEDLSEEHPAFAELQDLRLKIYKMHQDYGTPTLELIELEYEDCLEDIKKLIQREKARVAGIVGEIEKIGVRSI</sequence>
<gene>
    <name evidence="1" type="ORF">EF810_01220</name>
</gene>
<proteinExistence type="predicted"/>
<dbReference type="EMBL" id="RXII01000020">
    <property type="protein sequence ID" value="RZN63271.1"/>
    <property type="molecule type" value="Genomic_DNA"/>
</dbReference>
<reference evidence="1 2" key="1">
    <citation type="journal article" date="2019" name="Nat. Microbiol.">
        <title>Wide diversity of methane and short-chain alkane metabolisms in uncultured archaea.</title>
        <authorList>
            <person name="Borrel G."/>
            <person name="Adam P.S."/>
            <person name="McKay L.J."/>
            <person name="Chen L.X."/>
            <person name="Sierra-Garcia I.N."/>
            <person name="Sieber C.M."/>
            <person name="Letourneur Q."/>
            <person name="Ghozlane A."/>
            <person name="Andersen G.L."/>
            <person name="Li W.J."/>
            <person name="Hallam S.J."/>
            <person name="Muyzer G."/>
            <person name="de Oliveira V.M."/>
            <person name="Inskeep W.P."/>
            <person name="Banfield J.F."/>
            <person name="Gribaldo S."/>
        </authorList>
    </citation>
    <scope>NUCLEOTIDE SEQUENCE [LARGE SCALE GENOMIC DNA]</scope>
    <source>
        <strain evidence="1">NM4</strain>
    </source>
</reference>
<evidence type="ECO:0000313" key="2">
    <source>
        <dbReference type="Proteomes" id="UP000316217"/>
    </source>
</evidence>
<comment type="caution">
    <text evidence="1">The sequence shown here is derived from an EMBL/GenBank/DDBJ whole genome shotgun (WGS) entry which is preliminary data.</text>
</comment>
<dbReference type="AlphaFoldDB" id="A0A520KPH1"/>
<organism evidence="1 2">
    <name type="scientific">Candidatus Methanodesulfokora washburnensis</name>
    <dbReference type="NCBI Taxonomy" id="2478471"/>
    <lineage>
        <taxon>Archaea</taxon>
        <taxon>Thermoproteota</taxon>
        <taxon>Candidatus Korarchaeia</taxon>
        <taxon>Candidatus Korarchaeia incertae sedis</taxon>
        <taxon>Candidatus Methanodesulfokora</taxon>
    </lineage>
</organism>
<name>A0A520KPH1_9CREN</name>